<keyword evidence="1 4" id="KW-0732">Signal</keyword>
<dbReference type="InterPro" id="IPR029052">
    <property type="entry name" value="Metallo-depent_PP-like"/>
</dbReference>
<organism evidence="6 7">
    <name type="scientific">Symbiodinium natans</name>
    <dbReference type="NCBI Taxonomy" id="878477"/>
    <lineage>
        <taxon>Eukaryota</taxon>
        <taxon>Sar</taxon>
        <taxon>Alveolata</taxon>
        <taxon>Dinophyceae</taxon>
        <taxon>Suessiales</taxon>
        <taxon>Symbiodiniaceae</taxon>
        <taxon>Symbiodinium</taxon>
    </lineage>
</organism>
<evidence type="ECO:0000256" key="4">
    <source>
        <dbReference type="SAM" id="SignalP"/>
    </source>
</evidence>
<dbReference type="OrthoDB" id="411211at2759"/>
<dbReference type="Gene3D" id="3.60.21.10">
    <property type="match status" value="1"/>
</dbReference>
<accession>A0A812KVE8</accession>
<gene>
    <name evidence="6" type="primary">ACP5</name>
    <name evidence="6" type="ORF">SNAT2548_LOCUS10237</name>
</gene>
<dbReference type="PANTHER" id="PTHR10161">
    <property type="entry name" value="TARTRATE-RESISTANT ACID PHOSPHATASE TYPE 5"/>
    <property type="match status" value="1"/>
</dbReference>
<feature type="domain" description="Calcineurin-like phosphoesterase" evidence="5">
    <location>
        <begin position="426"/>
        <end position="650"/>
    </location>
</feature>
<protein>
    <submittedName>
        <fullName evidence="6">ACP5 protein</fullName>
    </submittedName>
</protein>
<feature type="signal peptide" evidence="4">
    <location>
        <begin position="1"/>
        <end position="21"/>
    </location>
</feature>
<dbReference type="PANTHER" id="PTHR10161:SF14">
    <property type="entry name" value="TARTRATE-RESISTANT ACID PHOSPHATASE TYPE 5"/>
    <property type="match status" value="1"/>
</dbReference>
<evidence type="ECO:0000256" key="1">
    <source>
        <dbReference type="ARBA" id="ARBA00022729"/>
    </source>
</evidence>
<evidence type="ECO:0000259" key="5">
    <source>
        <dbReference type="Pfam" id="PF00149"/>
    </source>
</evidence>
<evidence type="ECO:0000256" key="2">
    <source>
        <dbReference type="ARBA" id="ARBA00022801"/>
    </source>
</evidence>
<reference evidence="6" key="1">
    <citation type="submission" date="2021-02" db="EMBL/GenBank/DDBJ databases">
        <authorList>
            <person name="Dougan E. K."/>
            <person name="Rhodes N."/>
            <person name="Thang M."/>
            <person name="Chan C."/>
        </authorList>
    </citation>
    <scope>NUCLEOTIDE SEQUENCE</scope>
</reference>
<name>A0A812KVE8_9DINO</name>
<dbReference type="InterPro" id="IPR051558">
    <property type="entry name" value="Metallophosphoesterase_PAP"/>
</dbReference>
<dbReference type="Pfam" id="PF00149">
    <property type="entry name" value="Metallophos"/>
    <property type="match status" value="1"/>
</dbReference>
<evidence type="ECO:0000313" key="7">
    <source>
        <dbReference type="Proteomes" id="UP000604046"/>
    </source>
</evidence>
<feature type="region of interest" description="Disordered" evidence="3">
    <location>
        <begin position="192"/>
        <end position="240"/>
    </location>
</feature>
<evidence type="ECO:0000313" key="6">
    <source>
        <dbReference type="EMBL" id="CAE7236768.1"/>
    </source>
</evidence>
<keyword evidence="7" id="KW-1185">Reference proteome</keyword>
<keyword evidence="2" id="KW-0378">Hydrolase</keyword>
<feature type="compositionally biased region" description="Low complexity" evidence="3">
    <location>
        <begin position="215"/>
        <end position="224"/>
    </location>
</feature>
<dbReference type="GO" id="GO:0016787">
    <property type="term" value="F:hydrolase activity"/>
    <property type="evidence" value="ECO:0007669"/>
    <property type="project" value="UniProtKB-KW"/>
</dbReference>
<dbReference type="SUPFAM" id="SSF56300">
    <property type="entry name" value="Metallo-dependent phosphatases"/>
    <property type="match status" value="1"/>
</dbReference>
<feature type="chain" id="PRO_5032602099" evidence="4">
    <location>
        <begin position="22"/>
        <end position="791"/>
    </location>
</feature>
<dbReference type="InterPro" id="IPR004843">
    <property type="entry name" value="Calcineurin-like_PHP"/>
</dbReference>
<dbReference type="Proteomes" id="UP000604046">
    <property type="component" value="Unassembled WGS sequence"/>
</dbReference>
<evidence type="ECO:0000256" key="3">
    <source>
        <dbReference type="SAM" id="MobiDB-lite"/>
    </source>
</evidence>
<sequence length="791" mass="87910">MAWSWLLACSACLLWTQLSFSELADEILPAEADDTCQGRTEECDLSLRQLRADKLAVLTQEDAQTSEHSLVANSETSEEALGKSKGSWYWGLAHGGTWTGGTCMWNNCDASRGKTTCHHFRCICTEGVAAGGICVDPKLEPKTHLGLRRTGEACSVRGYCLDEAGPAACIEGYCFCLEGSVFENGRCTEPKMEGVTGPSDGAGPGEKDKEDVPQVVEEATTTTEEYVEPEDPTEDPDCSDQIAGTECFKKVRWAMSDGIYGNPEWYKGLTPQSPPSMFQDNLYRAGEGGCPRPCTGGLPEDPLHFPHSVLTRTTRGIRPPKHPFEYNGIEWPTMKIKGMNTHVFVVGDWGGLAGTLPHNSQIIQYKGGQTMGPHVMGRYRTDAKTHDLSCSTPEMSDCFATNGTKCPARCGWIEEIDTRAQHLVAEQMIKRAKMNNPDYLLNVGDNFYWGGLFGKCGETPMSKINDITRAQFNWIFENVYKGPGLDGKPWLSVLGNHDWGGREMDAAWDQQIAYTWASKRWVLPAPYWMQKVEYVDQGYTVDIFMIDSNIEDADEDVNSNPEHNICGAAHNPPGSTCSKVGGPSSIHECHNWFQKLWDEGAEWATEKLKNSDAQWQIMVTHFPCGHKAKYYKELHLKYGLDMLVTGHAHYQMMYWSPEKIGGLTCFISGGGGGITSENNVEPDNDNDHQYGFFDLSMSKDEIKLESINWKGNVIHTEIVEPYDGVDTKKAELAPCEVPKPGSPCFKVVKWAMQDGIHSNPDWFPGLTPSSPMSKFQDKFYREHKNGCGKPC</sequence>
<dbReference type="EMBL" id="CAJNDS010000835">
    <property type="protein sequence ID" value="CAE7236768.1"/>
    <property type="molecule type" value="Genomic_DNA"/>
</dbReference>
<proteinExistence type="predicted"/>
<comment type="caution">
    <text evidence="6">The sequence shown here is derived from an EMBL/GenBank/DDBJ whole genome shotgun (WGS) entry which is preliminary data.</text>
</comment>
<feature type="compositionally biased region" description="Acidic residues" evidence="3">
    <location>
        <begin position="225"/>
        <end position="238"/>
    </location>
</feature>
<dbReference type="AlphaFoldDB" id="A0A812KVE8"/>